<dbReference type="EMBL" id="CP018820">
    <property type="protein sequence ID" value="APR52572.1"/>
    <property type="molecule type" value="Genomic_DNA"/>
</dbReference>
<evidence type="ECO:0000313" key="3">
    <source>
        <dbReference type="Proteomes" id="UP000185161"/>
    </source>
</evidence>
<reference evidence="1" key="1">
    <citation type="submission" date="2016-12" db="EMBL/GenBank/DDBJ databases">
        <title>Whole genome sequencing of Sphingomonas koreensis.</title>
        <authorList>
            <person name="Conlan S."/>
            <person name="Thomas P.J."/>
            <person name="Mullikin J."/>
            <person name="Palmore T.N."/>
            <person name="Frank K.M."/>
            <person name="Segre J.A."/>
        </authorList>
    </citation>
    <scope>NUCLEOTIDE SEQUENCE</scope>
    <source>
        <strain evidence="1">ABOJV</strain>
    </source>
</reference>
<evidence type="ECO:0000313" key="2">
    <source>
        <dbReference type="EMBL" id="RSV00007.1"/>
    </source>
</evidence>
<accession>A0A1L6J9E4</accession>
<protein>
    <submittedName>
        <fullName evidence="1">RNA polymerase subunit sigma-70</fullName>
    </submittedName>
    <submittedName>
        <fullName evidence="2">Sigma-70 family RNA polymerase sigma factor</fullName>
    </submittedName>
</protein>
<gene>
    <name evidence="1" type="ORF">BRX40_09170</name>
    <name evidence="2" type="ORF">CA257_19070</name>
</gene>
<dbReference type="SUPFAM" id="SSF88946">
    <property type="entry name" value="Sigma2 domain of RNA polymerase sigma factors"/>
    <property type="match status" value="1"/>
</dbReference>
<dbReference type="STRING" id="93064.BRX40_09170"/>
<reference evidence="2 4" key="3">
    <citation type="submission" date="2018-07" db="EMBL/GenBank/DDBJ databases">
        <title>Genomic and Epidemiologic Investigation of an Indolent Hospital Outbreak.</title>
        <authorList>
            <person name="Johnson R.C."/>
            <person name="Deming C."/>
            <person name="Conlan S."/>
            <person name="Zellmer C.J."/>
            <person name="Michelin A.V."/>
            <person name="Lee-Lin S."/>
            <person name="Thomas P.J."/>
            <person name="Park M."/>
            <person name="Weingarten R.A."/>
            <person name="Less J."/>
            <person name="Dekker J.P."/>
            <person name="Frank K.M."/>
            <person name="Musser K.A."/>
            <person name="Mcquiston J.R."/>
            <person name="Henderson D.K."/>
            <person name="Lau A.F."/>
            <person name="Palmore T.N."/>
            <person name="Segre J.A."/>
        </authorList>
    </citation>
    <scope>NUCLEOTIDE SEQUENCE [LARGE SCALE GENOMIC DNA]</scope>
    <source>
        <strain evidence="2 4">SK-NIH.Env10_0317</strain>
    </source>
</reference>
<dbReference type="RefSeq" id="WP_066578700.1">
    <property type="nucleotide sequence ID" value="NZ_CP018820.1"/>
</dbReference>
<dbReference type="GeneID" id="44132728"/>
<dbReference type="GO" id="GO:0006352">
    <property type="term" value="P:DNA-templated transcription initiation"/>
    <property type="evidence" value="ECO:0007669"/>
    <property type="project" value="InterPro"/>
</dbReference>
<dbReference type="InterPro" id="IPR013325">
    <property type="entry name" value="RNA_pol_sigma_r2"/>
</dbReference>
<dbReference type="GO" id="GO:0003700">
    <property type="term" value="F:DNA-binding transcription factor activity"/>
    <property type="evidence" value="ECO:0007669"/>
    <property type="project" value="InterPro"/>
</dbReference>
<dbReference type="OrthoDB" id="7427418at2"/>
<dbReference type="KEGG" id="skr:BRX40_09170"/>
<keyword evidence="3" id="KW-1185">Reference proteome</keyword>
<dbReference type="EMBL" id="QQWO01000020">
    <property type="protein sequence ID" value="RSV00007.1"/>
    <property type="molecule type" value="Genomic_DNA"/>
</dbReference>
<evidence type="ECO:0000313" key="1">
    <source>
        <dbReference type="EMBL" id="APR52572.1"/>
    </source>
</evidence>
<organism evidence="1 3">
    <name type="scientific">Sphingomonas koreensis</name>
    <dbReference type="NCBI Taxonomy" id="93064"/>
    <lineage>
        <taxon>Bacteria</taxon>
        <taxon>Pseudomonadati</taxon>
        <taxon>Pseudomonadota</taxon>
        <taxon>Alphaproteobacteria</taxon>
        <taxon>Sphingomonadales</taxon>
        <taxon>Sphingomonadaceae</taxon>
        <taxon>Sphingomonas</taxon>
    </lineage>
</organism>
<sequence>MSKITIALEAAVATVKENLPAEGERQTARQRAAIDKAFARILTLIAPRIRHFIRQYGLAGHWDDAEQVCSIAVHRAIEAYDPEKAQFTTFVNWQLRGELQSLRFRLMTDQRPSARKVEATTVSLDAISIGEDGEDISAISLIEDEEALSRTEAAASAYLAEAATATLIDGYIEHLRNVALDRMRRQARPKRAAKRAAAEQRQSVWRAENLAIDPAAMAELEMRLLHNREVVERRLFDISTLDAIEGDTSVNKERVRQIAKRAAKAMAELADVDPRFAIMAEYRDAAPARPTVH</sequence>
<name>A0A1L6J9E4_9SPHN</name>
<dbReference type="Gene3D" id="1.10.1740.10">
    <property type="match status" value="1"/>
</dbReference>
<dbReference type="AlphaFoldDB" id="A0A1L6J9E4"/>
<reference evidence="3" key="2">
    <citation type="submission" date="2016-12" db="EMBL/GenBank/DDBJ databases">
        <title>Whole genome sequencing of Sphingomonas sp. ABOJV.</title>
        <authorList>
            <person name="Conlan S."/>
            <person name="Thomas P.J."/>
            <person name="Mullikin J."/>
            <person name="Palmore T.N."/>
            <person name="Frank K.M."/>
            <person name="Segre J.A."/>
        </authorList>
    </citation>
    <scope>NUCLEOTIDE SEQUENCE [LARGE SCALE GENOMIC DNA]</scope>
    <source>
        <strain evidence="3">ABOJV</strain>
    </source>
</reference>
<dbReference type="Proteomes" id="UP000185161">
    <property type="component" value="Chromosome"/>
</dbReference>
<dbReference type="Proteomes" id="UP000286681">
    <property type="component" value="Unassembled WGS sequence"/>
</dbReference>
<proteinExistence type="predicted"/>
<evidence type="ECO:0000313" key="4">
    <source>
        <dbReference type="Proteomes" id="UP000286681"/>
    </source>
</evidence>